<feature type="region of interest" description="Disordered" evidence="1">
    <location>
        <begin position="1"/>
        <end position="24"/>
    </location>
</feature>
<dbReference type="AlphaFoldDB" id="K0R687"/>
<feature type="compositionally biased region" description="Basic and acidic residues" evidence="1">
    <location>
        <begin position="13"/>
        <end position="24"/>
    </location>
</feature>
<evidence type="ECO:0000313" key="3">
    <source>
        <dbReference type="Proteomes" id="UP000266841"/>
    </source>
</evidence>
<dbReference type="OrthoDB" id="413460at2759"/>
<proteinExistence type="predicted"/>
<gene>
    <name evidence="2" type="ORF">THAOC_32913</name>
</gene>
<protein>
    <submittedName>
        <fullName evidence="2">Uncharacterized protein</fullName>
    </submittedName>
</protein>
<accession>K0R687</accession>
<name>K0R687_THAOC</name>
<dbReference type="Proteomes" id="UP000266841">
    <property type="component" value="Unassembled WGS sequence"/>
</dbReference>
<evidence type="ECO:0000313" key="2">
    <source>
        <dbReference type="EMBL" id="EJK48305.1"/>
    </source>
</evidence>
<comment type="caution">
    <text evidence="2">The sequence shown here is derived from an EMBL/GenBank/DDBJ whole genome shotgun (WGS) entry which is preliminary data.</text>
</comment>
<evidence type="ECO:0000256" key="1">
    <source>
        <dbReference type="SAM" id="MobiDB-lite"/>
    </source>
</evidence>
<organism evidence="2 3">
    <name type="scientific">Thalassiosira oceanica</name>
    <name type="common">Marine diatom</name>
    <dbReference type="NCBI Taxonomy" id="159749"/>
    <lineage>
        <taxon>Eukaryota</taxon>
        <taxon>Sar</taxon>
        <taxon>Stramenopiles</taxon>
        <taxon>Ochrophyta</taxon>
        <taxon>Bacillariophyta</taxon>
        <taxon>Coscinodiscophyceae</taxon>
        <taxon>Thalassiosirophycidae</taxon>
        <taxon>Thalassiosirales</taxon>
        <taxon>Thalassiosiraceae</taxon>
        <taxon>Thalassiosira</taxon>
    </lineage>
</organism>
<dbReference type="EMBL" id="AGNL01046019">
    <property type="protein sequence ID" value="EJK48305.1"/>
    <property type="molecule type" value="Genomic_DNA"/>
</dbReference>
<feature type="non-terminal residue" evidence="2">
    <location>
        <position position="1"/>
    </location>
</feature>
<reference evidence="2 3" key="1">
    <citation type="journal article" date="2012" name="Genome Biol.">
        <title>Genome and low-iron response of an oceanic diatom adapted to chronic iron limitation.</title>
        <authorList>
            <person name="Lommer M."/>
            <person name="Specht M."/>
            <person name="Roy A.S."/>
            <person name="Kraemer L."/>
            <person name="Andreson R."/>
            <person name="Gutowska M.A."/>
            <person name="Wolf J."/>
            <person name="Bergner S.V."/>
            <person name="Schilhabel M.B."/>
            <person name="Klostermeier U.C."/>
            <person name="Beiko R.G."/>
            <person name="Rosenstiel P."/>
            <person name="Hippler M."/>
            <person name="Laroche J."/>
        </authorList>
    </citation>
    <scope>NUCLEOTIDE SEQUENCE [LARGE SCALE GENOMIC DNA]</scope>
    <source>
        <strain evidence="2 3">CCMP1005</strain>
    </source>
</reference>
<sequence>EDFRRKTLCPILRGREPDASDSQKKQMVDLQKAMSETVNHFILRRINTLNAQHLPPK</sequence>
<keyword evidence="3" id="KW-1185">Reference proteome</keyword>